<evidence type="ECO:0000256" key="9">
    <source>
        <dbReference type="HAMAP-Rule" id="MF_01925"/>
    </source>
</evidence>
<evidence type="ECO:0000256" key="8">
    <source>
        <dbReference type="ARBA" id="ARBA00058118"/>
    </source>
</evidence>
<dbReference type="EMBL" id="FOXW01000009">
    <property type="protein sequence ID" value="SFQ45158.1"/>
    <property type="molecule type" value="Genomic_DNA"/>
</dbReference>
<dbReference type="Gene3D" id="1.10.3730.10">
    <property type="entry name" value="ProC C-terminal domain-like"/>
    <property type="match status" value="1"/>
</dbReference>
<feature type="domain" description="Pyrroline-5-carboxylate reductase dimerisation" evidence="14">
    <location>
        <begin position="164"/>
        <end position="268"/>
    </location>
</feature>
<comment type="catalytic activity">
    <reaction evidence="9">
        <text>L-proline + NAD(+) = (S)-1-pyrroline-5-carboxylate + NADH + 2 H(+)</text>
        <dbReference type="Rhea" id="RHEA:14105"/>
        <dbReference type="ChEBI" id="CHEBI:15378"/>
        <dbReference type="ChEBI" id="CHEBI:17388"/>
        <dbReference type="ChEBI" id="CHEBI:57540"/>
        <dbReference type="ChEBI" id="CHEBI:57945"/>
        <dbReference type="ChEBI" id="CHEBI:60039"/>
        <dbReference type="EC" id="1.5.1.2"/>
    </reaction>
</comment>
<proteinExistence type="inferred from homology"/>
<dbReference type="AlphaFoldDB" id="A0A1I5YLS6"/>
<evidence type="ECO:0000256" key="4">
    <source>
        <dbReference type="ARBA" id="ARBA00022605"/>
    </source>
</evidence>
<dbReference type="PIRSF" id="PIRSF000193">
    <property type="entry name" value="Pyrrol-5-carb_rd"/>
    <property type="match status" value="1"/>
</dbReference>
<dbReference type="Pfam" id="PF03807">
    <property type="entry name" value="F420_oxidored"/>
    <property type="match status" value="1"/>
</dbReference>
<accession>A0A1I5YLS6</accession>
<comment type="catalytic activity">
    <reaction evidence="9 12">
        <text>L-proline + NADP(+) = (S)-1-pyrroline-5-carboxylate + NADPH + 2 H(+)</text>
        <dbReference type="Rhea" id="RHEA:14109"/>
        <dbReference type="ChEBI" id="CHEBI:15378"/>
        <dbReference type="ChEBI" id="CHEBI:17388"/>
        <dbReference type="ChEBI" id="CHEBI:57783"/>
        <dbReference type="ChEBI" id="CHEBI:58349"/>
        <dbReference type="ChEBI" id="CHEBI:60039"/>
        <dbReference type="EC" id="1.5.1.2"/>
    </reaction>
</comment>
<dbReference type="InterPro" id="IPR008927">
    <property type="entry name" value="6-PGluconate_DH-like_C_sf"/>
</dbReference>
<dbReference type="NCBIfam" id="TIGR00112">
    <property type="entry name" value="proC"/>
    <property type="match status" value="1"/>
</dbReference>
<evidence type="ECO:0000256" key="2">
    <source>
        <dbReference type="ARBA" id="ARBA00005525"/>
    </source>
</evidence>
<protein>
    <recommendedName>
        <fullName evidence="9 10">Pyrroline-5-carboxylate reductase</fullName>
        <shortName evidence="9">P5C reductase</shortName>
        <shortName evidence="9">P5CR</shortName>
        <ecNumber evidence="9 10">1.5.1.2</ecNumber>
    </recommendedName>
    <alternativeName>
        <fullName evidence="9">PCA reductase</fullName>
    </alternativeName>
</protein>
<dbReference type="PROSITE" id="PS00521">
    <property type="entry name" value="P5CR"/>
    <property type="match status" value="1"/>
</dbReference>
<feature type="binding site" evidence="11">
    <location>
        <position position="56"/>
    </location>
    <ligand>
        <name>NADPH</name>
        <dbReference type="ChEBI" id="CHEBI:57783"/>
    </ligand>
</feature>
<sequence>MMKVGFIGTGNMTSAIVKGIVASGQMPKENLYLSNRTPEKRDRLASETGATVCSSNEELVSTVDVVILAIKPNLFSTVLPELAPLLIEHNPVVVSIAAGISLSQMHSMIGQDSAMRIIRVMPNLNSQISEGMAAVCGNDHATAEEIDFIVSVFESIGEAIVMKEEDFSVFSAIAGCSPAFTFLFVDALSRAAVKYGIPKEMATKIAAQAVLGSGKMLKESDQTPWNLIDQVSSPGGTTIEGVLALEENGFMTSVVKAVDAVVEKDRNMNKE</sequence>
<evidence type="ECO:0000256" key="10">
    <source>
        <dbReference type="NCBIfam" id="TIGR00112"/>
    </source>
</evidence>
<dbReference type="UniPathway" id="UPA00098">
    <property type="reaction ID" value="UER00361"/>
</dbReference>
<keyword evidence="5 9" id="KW-0641">Proline biosynthesis</keyword>
<keyword evidence="4 9" id="KW-0028">Amino-acid biosynthesis</keyword>
<gene>
    <name evidence="9" type="primary">proC</name>
    <name evidence="15" type="ORF">SAMN04488506_2118</name>
</gene>
<comment type="pathway">
    <text evidence="9 12">Amino-acid biosynthesis; L-proline biosynthesis; L-proline from L-glutamate 5-semialdehyde: step 1/1.</text>
</comment>
<comment type="similarity">
    <text evidence="2 9 12">Belongs to the pyrroline-5-carboxylate reductase family.</text>
</comment>
<dbReference type="EC" id="1.5.1.2" evidence="9 10"/>
<evidence type="ECO:0000256" key="5">
    <source>
        <dbReference type="ARBA" id="ARBA00022650"/>
    </source>
</evidence>
<comment type="subcellular location">
    <subcellularLocation>
        <location evidence="1 9">Cytoplasm</location>
    </subcellularLocation>
</comment>
<dbReference type="InterPro" id="IPR029036">
    <property type="entry name" value="P5CR_dimer"/>
</dbReference>
<dbReference type="InterPro" id="IPR036291">
    <property type="entry name" value="NAD(P)-bd_dom_sf"/>
</dbReference>
<dbReference type="STRING" id="82801.SAMN04488506_2118"/>
<dbReference type="GO" id="GO:0055129">
    <property type="term" value="P:L-proline biosynthetic process"/>
    <property type="evidence" value="ECO:0007669"/>
    <property type="project" value="UniProtKB-UniRule"/>
</dbReference>
<evidence type="ECO:0000256" key="7">
    <source>
        <dbReference type="ARBA" id="ARBA00023002"/>
    </source>
</evidence>
<dbReference type="Gene3D" id="3.40.50.720">
    <property type="entry name" value="NAD(P)-binding Rossmann-like Domain"/>
    <property type="match status" value="1"/>
</dbReference>
<feature type="binding site" evidence="11">
    <location>
        <begin position="7"/>
        <end position="12"/>
    </location>
    <ligand>
        <name>NADP(+)</name>
        <dbReference type="ChEBI" id="CHEBI:58349"/>
    </ligand>
</feature>
<dbReference type="Pfam" id="PF14748">
    <property type="entry name" value="P5CR_dimer"/>
    <property type="match status" value="1"/>
</dbReference>
<dbReference type="InterPro" id="IPR053790">
    <property type="entry name" value="P5CR-like_CS"/>
</dbReference>
<evidence type="ECO:0000259" key="13">
    <source>
        <dbReference type="Pfam" id="PF03807"/>
    </source>
</evidence>
<evidence type="ECO:0000256" key="1">
    <source>
        <dbReference type="ARBA" id="ARBA00004496"/>
    </source>
</evidence>
<feature type="domain" description="Pyrroline-5-carboxylate reductase catalytic N-terminal" evidence="13">
    <location>
        <begin position="3"/>
        <end position="99"/>
    </location>
</feature>
<keyword evidence="7 9" id="KW-0560">Oxidoreductase</keyword>
<evidence type="ECO:0000256" key="3">
    <source>
        <dbReference type="ARBA" id="ARBA00022490"/>
    </source>
</evidence>
<keyword evidence="16" id="KW-1185">Reference proteome</keyword>
<dbReference type="SUPFAM" id="SSF51735">
    <property type="entry name" value="NAD(P)-binding Rossmann-fold domains"/>
    <property type="match status" value="1"/>
</dbReference>
<evidence type="ECO:0000313" key="16">
    <source>
        <dbReference type="Proteomes" id="UP000199136"/>
    </source>
</evidence>
<evidence type="ECO:0000256" key="6">
    <source>
        <dbReference type="ARBA" id="ARBA00022857"/>
    </source>
</evidence>
<comment type="function">
    <text evidence="8 9">Catalyzes the reduction of 1-pyrroline-5-carboxylate (PCA) to L-proline.</text>
</comment>
<evidence type="ECO:0000256" key="12">
    <source>
        <dbReference type="RuleBase" id="RU003903"/>
    </source>
</evidence>
<dbReference type="PANTHER" id="PTHR11645:SF0">
    <property type="entry name" value="PYRROLINE-5-CARBOXYLATE REDUCTASE 3"/>
    <property type="match status" value="1"/>
</dbReference>
<dbReference type="SUPFAM" id="SSF48179">
    <property type="entry name" value="6-phosphogluconate dehydrogenase C-terminal domain-like"/>
    <property type="match status" value="1"/>
</dbReference>
<dbReference type="Proteomes" id="UP000199136">
    <property type="component" value="Unassembled WGS sequence"/>
</dbReference>
<keyword evidence="3 9" id="KW-0963">Cytoplasm</keyword>
<evidence type="ECO:0000259" key="14">
    <source>
        <dbReference type="Pfam" id="PF14748"/>
    </source>
</evidence>
<reference evidence="15 16" key="1">
    <citation type="submission" date="2016-10" db="EMBL/GenBank/DDBJ databases">
        <authorList>
            <person name="de Groot N.N."/>
        </authorList>
    </citation>
    <scope>NUCLEOTIDE SEQUENCE [LARGE SCALE GENOMIC DNA]</scope>
    <source>
        <strain evidence="15 16">DSM 20581</strain>
    </source>
</reference>
<dbReference type="FunFam" id="3.40.50.720:FF:000190">
    <property type="entry name" value="Pyrroline-5-carboxylate reductase"/>
    <property type="match status" value="1"/>
</dbReference>
<organism evidence="15 16">
    <name type="scientific">Desemzia incerta</name>
    <dbReference type="NCBI Taxonomy" id="82801"/>
    <lineage>
        <taxon>Bacteria</taxon>
        <taxon>Bacillati</taxon>
        <taxon>Bacillota</taxon>
        <taxon>Bacilli</taxon>
        <taxon>Lactobacillales</taxon>
        <taxon>Carnobacteriaceae</taxon>
        <taxon>Desemzia</taxon>
    </lineage>
</organism>
<dbReference type="GO" id="GO:0004735">
    <property type="term" value="F:pyrroline-5-carboxylate reductase activity"/>
    <property type="evidence" value="ECO:0007669"/>
    <property type="project" value="UniProtKB-UniRule"/>
</dbReference>
<evidence type="ECO:0000256" key="11">
    <source>
        <dbReference type="PIRSR" id="PIRSR000193-1"/>
    </source>
</evidence>
<dbReference type="HAMAP" id="MF_01925">
    <property type="entry name" value="P5C_reductase"/>
    <property type="match status" value="1"/>
</dbReference>
<dbReference type="InterPro" id="IPR000304">
    <property type="entry name" value="Pyrroline-COOH_reductase"/>
</dbReference>
<name>A0A1I5YLS6_9LACT</name>
<dbReference type="InterPro" id="IPR028939">
    <property type="entry name" value="P5C_Rdtase_cat_N"/>
</dbReference>
<dbReference type="PANTHER" id="PTHR11645">
    <property type="entry name" value="PYRROLINE-5-CARBOXYLATE REDUCTASE"/>
    <property type="match status" value="1"/>
</dbReference>
<keyword evidence="6 9" id="KW-0521">NADP</keyword>
<feature type="binding site" evidence="11">
    <location>
        <begin position="69"/>
        <end position="72"/>
    </location>
    <ligand>
        <name>NADP(+)</name>
        <dbReference type="ChEBI" id="CHEBI:58349"/>
    </ligand>
</feature>
<evidence type="ECO:0000313" key="15">
    <source>
        <dbReference type="EMBL" id="SFQ45158.1"/>
    </source>
</evidence>
<dbReference type="FunFam" id="1.10.3730.10:FF:000001">
    <property type="entry name" value="Pyrroline-5-carboxylate reductase"/>
    <property type="match status" value="1"/>
</dbReference>
<dbReference type="GO" id="GO:0005737">
    <property type="term" value="C:cytoplasm"/>
    <property type="evidence" value="ECO:0007669"/>
    <property type="project" value="UniProtKB-SubCell"/>
</dbReference>